<dbReference type="Pfam" id="PF00611">
    <property type="entry name" value="FCH"/>
    <property type="match status" value="1"/>
</dbReference>
<gene>
    <name evidence="2" type="ORF">CCAP1982_LOCUS10882</name>
</gene>
<dbReference type="SUPFAM" id="SSF103657">
    <property type="entry name" value="BAR/IMD domain-like"/>
    <property type="match status" value="1"/>
</dbReference>
<keyword evidence="3" id="KW-1185">Reference proteome</keyword>
<dbReference type="Gene3D" id="1.20.1270.60">
    <property type="entry name" value="Arfaptin homology (AH) domain/BAR domain"/>
    <property type="match status" value="1"/>
</dbReference>
<comment type="caution">
    <text evidence="2">The sequence shown here is derived from an EMBL/GenBank/DDBJ whole genome shotgun (WGS) entry which is preliminary data.</text>
</comment>
<dbReference type="OrthoDB" id="8783038at2759"/>
<accession>A0A811UT84</accession>
<organism evidence="2 3">
    <name type="scientific">Ceratitis capitata</name>
    <name type="common">Mediterranean fruit fly</name>
    <name type="synonym">Tephritis capitata</name>
    <dbReference type="NCBI Taxonomy" id="7213"/>
    <lineage>
        <taxon>Eukaryota</taxon>
        <taxon>Metazoa</taxon>
        <taxon>Ecdysozoa</taxon>
        <taxon>Arthropoda</taxon>
        <taxon>Hexapoda</taxon>
        <taxon>Insecta</taxon>
        <taxon>Pterygota</taxon>
        <taxon>Neoptera</taxon>
        <taxon>Endopterygota</taxon>
        <taxon>Diptera</taxon>
        <taxon>Brachycera</taxon>
        <taxon>Muscomorpha</taxon>
        <taxon>Tephritoidea</taxon>
        <taxon>Tephritidae</taxon>
        <taxon>Ceratitis</taxon>
        <taxon>Ceratitis</taxon>
    </lineage>
</organism>
<dbReference type="AlphaFoldDB" id="A0A811UT84"/>
<dbReference type="Proteomes" id="UP000606786">
    <property type="component" value="Unassembled WGS sequence"/>
</dbReference>
<proteinExistence type="predicted"/>
<feature type="non-terminal residue" evidence="2">
    <location>
        <position position="114"/>
    </location>
</feature>
<name>A0A811UT84_CERCA</name>
<dbReference type="EMBL" id="CAJHJT010000034">
    <property type="protein sequence ID" value="CAD7002389.1"/>
    <property type="molecule type" value="Genomic_DNA"/>
</dbReference>
<evidence type="ECO:0000313" key="3">
    <source>
        <dbReference type="Proteomes" id="UP000606786"/>
    </source>
</evidence>
<dbReference type="InterPro" id="IPR001060">
    <property type="entry name" value="FCH_dom"/>
</dbReference>
<evidence type="ECO:0000259" key="1">
    <source>
        <dbReference type="Pfam" id="PF00611"/>
    </source>
</evidence>
<protein>
    <submittedName>
        <fullName evidence="2">(Mediterranean fruit fly) hypothetical protein</fullName>
    </submittedName>
</protein>
<dbReference type="InterPro" id="IPR027267">
    <property type="entry name" value="AH/BAR_dom_sf"/>
</dbReference>
<sequence length="114" mass="13015">MLRKVQDQYENISSQTNKGIEFLEKYCSFIQDRLAIEKEYATKLRHHCISSCSSLGGGKWETATGGEETIGQAGAWRNVSGARSFFFSRCGYSWHNILLYQVSLYCICKLGQER</sequence>
<reference evidence="2" key="1">
    <citation type="submission" date="2020-11" db="EMBL/GenBank/DDBJ databases">
        <authorList>
            <person name="Whitehead M."/>
        </authorList>
    </citation>
    <scope>NUCLEOTIDE SEQUENCE</scope>
    <source>
        <strain evidence="2">EGII</strain>
    </source>
</reference>
<evidence type="ECO:0000313" key="2">
    <source>
        <dbReference type="EMBL" id="CAD7002389.1"/>
    </source>
</evidence>
<feature type="domain" description="FCH" evidence="1">
    <location>
        <begin position="8"/>
        <end position="53"/>
    </location>
</feature>